<dbReference type="PANTHER" id="PTHR21527:SF6">
    <property type="entry name" value="NUCLEOPORIN NUP35"/>
    <property type="match status" value="1"/>
</dbReference>
<dbReference type="STRING" id="988480.A0A075B1I8"/>
<accession>A0A075B1I8</accession>
<gene>
    <name evidence="10" type="ORF">O9G_002966</name>
</gene>
<keyword evidence="2 8" id="KW-0813">Transport</keyword>
<proteinExistence type="predicted"/>
<dbReference type="GO" id="GO:0003676">
    <property type="term" value="F:nucleic acid binding"/>
    <property type="evidence" value="ECO:0007669"/>
    <property type="project" value="InterPro"/>
</dbReference>
<dbReference type="InterPro" id="IPR035979">
    <property type="entry name" value="RBD_domain_sf"/>
</dbReference>
<dbReference type="GO" id="GO:0006999">
    <property type="term" value="P:nuclear pore organization"/>
    <property type="evidence" value="ECO:0007669"/>
    <property type="project" value="TreeGrafter"/>
</dbReference>
<dbReference type="InterPro" id="IPR007846">
    <property type="entry name" value="RRM_NUP35_dom"/>
</dbReference>
<evidence type="ECO:0000256" key="2">
    <source>
        <dbReference type="ARBA" id="ARBA00022448"/>
    </source>
</evidence>
<dbReference type="Pfam" id="PF05172">
    <property type="entry name" value="RRM_Nup35"/>
    <property type="match status" value="1"/>
</dbReference>
<evidence type="ECO:0000256" key="8">
    <source>
        <dbReference type="PROSITE-ProRule" id="PRU00804"/>
    </source>
</evidence>
<keyword evidence="5" id="KW-0811">Translocation</keyword>
<evidence type="ECO:0000313" key="10">
    <source>
        <dbReference type="EMBL" id="EPZ34648.1"/>
    </source>
</evidence>
<name>A0A075B1I8_ROZAC</name>
<evidence type="ECO:0000259" key="9">
    <source>
        <dbReference type="PROSITE" id="PS51472"/>
    </source>
</evidence>
<keyword evidence="4" id="KW-0653">Protein transport</keyword>
<dbReference type="HOGENOM" id="CLU_614163_0_0_1"/>
<dbReference type="GO" id="GO:0044613">
    <property type="term" value="C:nuclear pore central transport channel"/>
    <property type="evidence" value="ECO:0007669"/>
    <property type="project" value="TreeGrafter"/>
</dbReference>
<evidence type="ECO:0000256" key="4">
    <source>
        <dbReference type="ARBA" id="ARBA00022927"/>
    </source>
</evidence>
<protein>
    <recommendedName>
        <fullName evidence="9">RRM Nup35-type domain-containing protein</fullName>
    </recommendedName>
</protein>
<comment type="subcellular location">
    <subcellularLocation>
        <location evidence="1">Nucleus</location>
        <location evidence="1">Nuclear pore complex</location>
    </subcellularLocation>
</comment>
<evidence type="ECO:0000313" key="11">
    <source>
        <dbReference type="Proteomes" id="UP000030755"/>
    </source>
</evidence>
<evidence type="ECO:0000256" key="5">
    <source>
        <dbReference type="ARBA" id="ARBA00023010"/>
    </source>
</evidence>
<dbReference type="GO" id="GO:0051028">
    <property type="term" value="P:mRNA transport"/>
    <property type="evidence" value="ECO:0007669"/>
    <property type="project" value="UniProtKB-UniRule"/>
</dbReference>
<dbReference type="PANTHER" id="PTHR21527">
    <property type="entry name" value="NUCLEOPORIN NUP35"/>
    <property type="match status" value="1"/>
</dbReference>
<dbReference type="GO" id="GO:0044615">
    <property type="term" value="C:nuclear pore nuclear basket"/>
    <property type="evidence" value="ECO:0007669"/>
    <property type="project" value="TreeGrafter"/>
</dbReference>
<keyword evidence="11" id="KW-1185">Reference proteome</keyword>
<reference evidence="10 11" key="1">
    <citation type="journal article" date="2013" name="Curr. Biol.">
        <title>Shared signatures of parasitism and phylogenomics unite Cryptomycota and microsporidia.</title>
        <authorList>
            <person name="James T.Y."/>
            <person name="Pelin A."/>
            <person name="Bonen L."/>
            <person name="Ahrendt S."/>
            <person name="Sain D."/>
            <person name="Corradi N."/>
            <person name="Stajich J.E."/>
        </authorList>
    </citation>
    <scope>NUCLEOTIDE SEQUENCE [LARGE SCALE GENOMIC DNA]</scope>
    <source>
        <strain evidence="10 11">CSF55</strain>
    </source>
</reference>
<organism evidence="10 11">
    <name type="scientific">Rozella allomycis (strain CSF55)</name>
    <dbReference type="NCBI Taxonomy" id="988480"/>
    <lineage>
        <taxon>Eukaryota</taxon>
        <taxon>Fungi</taxon>
        <taxon>Fungi incertae sedis</taxon>
        <taxon>Cryptomycota</taxon>
        <taxon>Cryptomycota incertae sedis</taxon>
        <taxon>Rozella</taxon>
    </lineage>
</organism>
<dbReference type="Proteomes" id="UP000030755">
    <property type="component" value="Unassembled WGS sequence"/>
</dbReference>
<keyword evidence="6 8" id="KW-0906">Nuclear pore complex</keyword>
<dbReference type="SUPFAM" id="SSF54928">
    <property type="entry name" value="RNA-binding domain, RBD"/>
    <property type="match status" value="1"/>
</dbReference>
<dbReference type="InterPro" id="IPR012677">
    <property type="entry name" value="Nucleotide-bd_a/b_plait_sf"/>
</dbReference>
<evidence type="ECO:0000256" key="6">
    <source>
        <dbReference type="ARBA" id="ARBA00023132"/>
    </source>
</evidence>
<feature type="domain" description="RRM Nup35-type" evidence="9">
    <location>
        <begin position="30"/>
        <end position="115"/>
    </location>
</feature>
<dbReference type="PROSITE" id="PS51472">
    <property type="entry name" value="RRM_NUP35"/>
    <property type="match status" value="1"/>
</dbReference>
<keyword evidence="3 8" id="KW-0509">mRNA transport</keyword>
<dbReference type="AlphaFoldDB" id="A0A075B1I8"/>
<dbReference type="GO" id="GO:0017056">
    <property type="term" value="F:structural constituent of nuclear pore"/>
    <property type="evidence" value="ECO:0007669"/>
    <property type="project" value="TreeGrafter"/>
</dbReference>
<dbReference type="GO" id="GO:0006607">
    <property type="term" value="P:NLS-bearing protein import into nucleus"/>
    <property type="evidence" value="ECO:0007669"/>
    <property type="project" value="TreeGrafter"/>
</dbReference>
<dbReference type="OrthoDB" id="1733656at2759"/>
<evidence type="ECO:0000256" key="7">
    <source>
        <dbReference type="ARBA" id="ARBA00023242"/>
    </source>
</evidence>
<dbReference type="EMBL" id="KE560931">
    <property type="protein sequence ID" value="EPZ34648.1"/>
    <property type="molecule type" value="Genomic_DNA"/>
</dbReference>
<keyword evidence="7 8" id="KW-0539">Nucleus</keyword>
<evidence type="ECO:0000256" key="1">
    <source>
        <dbReference type="ARBA" id="ARBA00004567"/>
    </source>
</evidence>
<sequence>MGKRRSPMRKVLTSPVAVTQEEADNVSYPPNIHQCIVVFGFPSWSTTNILQDFQSFGDILRYKSPNMHEANNWLLIEYESAWQAQKAIAARNAKLMMNGAFLVGVMPLSKVINRIPKALDFVYEGANQSNFQEQKLQPMAMDISPLPIKSPLKQEQTPAVFIRTTHMMPGSAIPTKIQVRFFEIFNRDVKSKDKFIQFRTNFLRTTVFYTLAFLVTWTPGNAIYSFSVAQAFFSPLRGFSNFLAYFIGSVIRVRNGDISHHTISNDRPHEDNSTFKQKFRAWVQRMPSIANKVKTVQTTKPLPSIVEDKDEEYFEVQDMASMIKSLTEADNMSDLEHNFTSKELSEPIPEPLHEPQLNLHNDQSESVLTDVPERTLTPVCSRQRMISLYSSTPYSSSSPVYSTAVYSTTGDSVASGFRISQYLRDEESKENALEESLNKKPWYRLL</sequence>
<dbReference type="Gene3D" id="3.30.70.330">
    <property type="match status" value="1"/>
</dbReference>
<dbReference type="GO" id="GO:0005543">
    <property type="term" value="F:phospholipid binding"/>
    <property type="evidence" value="ECO:0007669"/>
    <property type="project" value="TreeGrafter"/>
</dbReference>
<evidence type="ECO:0000256" key="3">
    <source>
        <dbReference type="ARBA" id="ARBA00022816"/>
    </source>
</evidence>